<name>A0ABU8D0L4_9GAMM</name>
<feature type="compositionally biased region" description="Basic and acidic residues" evidence="1">
    <location>
        <begin position="922"/>
        <end position="935"/>
    </location>
</feature>
<evidence type="ECO:0000259" key="2">
    <source>
        <dbReference type="Pfam" id="PF01471"/>
    </source>
</evidence>
<protein>
    <submittedName>
        <fullName evidence="3">Peptidoglycan-binding protein</fullName>
    </submittedName>
</protein>
<dbReference type="Proteomes" id="UP001387215">
    <property type="component" value="Unassembled WGS sequence"/>
</dbReference>
<dbReference type="InterPro" id="IPR036365">
    <property type="entry name" value="PGBD-like_sf"/>
</dbReference>
<feature type="compositionally biased region" description="Pro residues" evidence="1">
    <location>
        <begin position="763"/>
        <end position="789"/>
    </location>
</feature>
<feature type="compositionally biased region" description="Low complexity" evidence="1">
    <location>
        <begin position="805"/>
        <end position="834"/>
    </location>
</feature>
<sequence length="1184" mass="126866">MNDKLQHTFELHHCIEQNNVFENSELLQTLSRDKLYSINNSGNLVYLPDGKPLGAQLEVSPHVGGHLKSYTNVVVSALKDIEDSADWQSYLETGDQATAQRVVQRVHHVESTIKTALVNGDLYTNNTHGLSNNQVRAINQDFHSKFYTYQETHAAQISDIAKLDPPQSQWVSVLRTEQQALDAVQLVNRPGFKPSLGTAADGRASLLEAIEQAHSAGRLTLSAEGLASARDSLANSSLNSVQAEQLAPKVGGRAMAIKGIVAAAGAVSIVEAAEASERISSSLDRDNPLAAQSHAMHYGGRGVGGVAGGAAAGLLAGSWSGPGALVTVAVGAYVGSEAGEKVAKWWDNRQVYHQTDRDDVSWEFTGRQWVRERTADLTRDGNDNPTVTTFAAPPEKARELNLAALNAATALELKDVPPPRSPFVQPQAPGDTPSLDPAPWERNSRTGEWERNVVVGRIDHGANNIRPEIASPQRTAALEQAADQVIRENIANGPAPIASRYEIAFRASGFDGEKLPAATTALAQGSVTASNGELYRRDDGGQWLSMSGTPAPGNLPVELERTNAELAPQLAQHRQYVAALSPMQAPPAEDRDRAILLDTYQQRGVNPTQAQMDASMLAVARTREANGIGPGMTTFQLEPNAAGEYDVRSPIAHVYGYADGVRRIAAVTTAPEIEQALTEVRARPAPIPDTPELRIEALSPQQREAQEQALREANRLGLSRDDVQLTAQQAAAAAAIAADREPEIITRPIEAARAQAAPRPEAEPAPVPSPSAPSQPAMPPPSKAEPPPEAAQAEARTDEARKPTEPAQPAAEVQQAAPRPLSAQNDAQAAPSAPSDHDDALRRGSEGQDVALLQYRLDRMGYRGPEETSLPQHGRFDAATEHGVRQFQEANRLPATGMVDPDTVQALAVAQQSRAVRPAPTEQREHPAAPARERQPTVQAQDAAPAAVAPPPLSMPDRRREAHEALEPAPSQPLESHHAAVLSAREHGAANPAPERLPASDVGRTEPDHTSRQSEPVGTLAPPLGDHESEPDRRAAPSEHASGSPSHAESQAGIQRATADPTVDLSRFSREDQAMMAKIREGSPNGISNEHLAAAMLAAKRNEIPDAGSIKLVAVVGDTLWIEKNTPGFHTPAATLSQQAPSLENTLRETQTFNEQQAQQQAQARELEQQQQNEKQTAAMRPQL</sequence>
<feature type="compositionally biased region" description="Low complexity" evidence="1">
    <location>
        <begin position="936"/>
        <end position="947"/>
    </location>
</feature>
<comment type="caution">
    <text evidence="3">The sequence shown here is derived from an EMBL/GenBank/DDBJ whole genome shotgun (WGS) entry which is preliminary data.</text>
</comment>
<feature type="compositionally biased region" description="Basic and acidic residues" evidence="1">
    <location>
        <begin position="795"/>
        <end position="804"/>
    </location>
</feature>
<evidence type="ECO:0000313" key="4">
    <source>
        <dbReference type="Proteomes" id="UP001387215"/>
    </source>
</evidence>
<gene>
    <name evidence="3" type="ORF">V2J18_07665</name>
</gene>
<feature type="region of interest" description="Disordered" evidence="1">
    <location>
        <begin position="753"/>
        <end position="849"/>
    </location>
</feature>
<keyword evidence="4" id="KW-1185">Reference proteome</keyword>
<dbReference type="Pfam" id="PF14412">
    <property type="entry name" value="AHH"/>
    <property type="match status" value="1"/>
</dbReference>
<feature type="compositionally biased region" description="Basic and acidic residues" evidence="1">
    <location>
        <begin position="1003"/>
        <end position="1012"/>
    </location>
</feature>
<dbReference type="Pfam" id="PF01471">
    <property type="entry name" value="PG_binding_1"/>
    <property type="match status" value="1"/>
</dbReference>
<dbReference type="InterPro" id="IPR036366">
    <property type="entry name" value="PGBDSf"/>
</dbReference>
<dbReference type="EMBL" id="JBANDL010000002">
    <property type="protein sequence ID" value="MEI2454555.1"/>
    <property type="molecule type" value="Genomic_DNA"/>
</dbReference>
<feature type="compositionally biased region" description="Basic and acidic residues" evidence="1">
    <location>
        <begin position="835"/>
        <end position="846"/>
    </location>
</feature>
<feature type="domain" description="Peptidoglycan binding-like" evidence="2">
    <location>
        <begin position="847"/>
        <end position="907"/>
    </location>
</feature>
<feature type="compositionally biased region" description="Basic and acidic residues" evidence="1">
    <location>
        <begin position="1025"/>
        <end position="1037"/>
    </location>
</feature>
<dbReference type="SUPFAM" id="SSF47090">
    <property type="entry name" value="PGBD-like"/>
    <property type="match status" value="1"/>
</dbReference>
<dbReference type="Gene3D" id="1.10.101.10">
    <property type="entry name" value="PGBD-like superfamily/PGBD"/>
    <property type="match status" value="1"/>
</dbReference>
<reference evidence="3 4" key="1">
    <citation type="submission" date="2024-02" db="EMBL/GenBank/DDBJ databases">
        <title>Lysobacter Genome Sequencing and Mining.</title>
        <authorList>
            <person name="Bierman J."/>
            <person name="Walker M.C."/>
        </authorList>
    </citation>
    <scope>NUCLEOTIDE SEQUENCE [LARGE SCALE GENOMIC DNA]</scope>
    <source>
        <strain evidence="3 4">PB6250</strain>
    </source>
</reference>
<feature type="region of interest" description="Disordered" evidence="1">
    <location>
        <begin position="416"/>
        <end position="447"/>
    </location>
</feature>
<accession>A0ABU8D0L4</accession>
<proteinExistence type="predicted"/>
<evidence type="ECO:0000256" key="1">
    <source>
        <dbReference type="SAM" id="MobiDB-lite"/>
    </source>
</evidence>
<dbReference type="InterPro" id="IPR002477">
    <property type="entry name" value="Peptidoglycan-bd-like"/>
</dbReference>
<organism evidence="3 4">
    <name type="scientific">Lysobacter firmicutimachus</name>
    <dbReference type="NCBI Taxonomy" id="1792846"/>
    <lineage>
        <taxon>Bacteria</taxon>
        <taxon>Pseudomonadati</taxon>
        <taxon>Pseudomonadota</taxon>
        <taxon>Gammaproteobacteria</taxon>
        <taxon>Lysobacterales</taxon>
        <taxon>Lysobacteraceae</taxon>
        <taxon>Lysobacter</taxon>
    </lineage>
</organism>
<feature type="compositionally biased region" description="Low complexity" evidence="1">
    <location>
        <begin position="1155"/>
        <end position="1172"/>
    </location>
</feature>
<feature type="region of interest" description="Disordered" evidence="1">
    <location>
        <begin position="863"/>
        <end position="1065"/>
    </location>
</feature>
<feature type="compositionally biased region" description="Polar residues" evidence="1">
    <location>
        <begin position="1041"/>
        <end position="1053"/>
    </location>
</feature>
<feature type="region of interest" description="Disordered" evidence="1">
    <location>
        <begin position="1153"/>
        <end position="1184"/>
    </location>
</feature>
<evidence type="ECO:0000313" key="3">
    <source>
        <dbReference type="EMBL" id="MEI2454555.1"/>
    </source>
</evidence>
<feature type="compositionally biased region" description="Basic and acidic residues" evidence="1">
    <location>
        <begin position="874"/>
        <end position="884"/>
    </location>
</feature>
<dbReference type="RefSeq" id="WP_336131456.1">
    <property type="nucleotide sequence ID" value="NZ_JBANDL010000002.1"/>
</dbReference>
<dbReference type="InterPro" id="IPR032871">
    <property type="entry name" value="AHH_dom_containing"/>
</dbReference>
<feature type="compositionally biased region" description="Basic and acidic residues" evidence="1">
    <location>
        <begin position="956"/>
        <end position="966"/>
    </location>
</feature>